<gene>
    <name evidence="4" type="ORF">NDI37_12055</name>
</gene>
<keyword evidence="2" id="KW-0694">RNA-binding</keyword>
<feature type="region of interest" description="Disordered" evidence="3">
    <location>
        <begin position="115"/>
        <end position="151"/>
    </location>
</feature>
<feature type="region of interest" description="Disordered" evidence="3">
    <location>
        <begin position="1"/>
        <end position="31"/>
    </location>
</feature>
<dbReference type="CDD" id="cd22533">
    <property type="entry name" value="KH-II_YlqC-like"/>
    <property type="match status" value="1"/>
</dbReference>
<evidence type="ECO:0000313" key="4">
    <source>
        <dbReference type="EMBL" id="MEP0865200.1"/>
    </source>
</evidence>
<organism evidence="4 5">
    <name type="scientific">Funiculus sociatus GB2-A5</name>
    <dbReference type="NCBI Taxonomy" id="2933946"/>
    <lineage>
        <taxon>Bacteria</taxon>
        <taxon>Bacillati</taxon>
        <taxon>Cyanobacteriota</taxon>
        <taxon>Cyanophyceae</taxon>
        <taxon>Coleofasciculales</taxon>
        <taxon>Coleofasciculaceae</taxon>
        <taxon>Funiculus</taxon>
    </lineage>
</organism>
<comment type="caution">
    <text evidence="4">The sequence shown here is derived from an EMBL/GenBank/DDBJ whole genome shotgun (WGS) entry which is preliminary data.</text>
</comment>
<name>A0ABV0JP72_9CYAN</name>
<reference evidence="4 5" key="1">
    <citation type="submission" date="2022-04" db="EMBL/GenBank/DDBJ databases">
        <title>Positive selection, recombination, and allopatry shape intraspecific diversity of widespread and dominant cyanobacteria.</title>
        <authorList>
            <person name="Wei J."/>
            <person name="Shu W."/>
            <person name="Hu C."/>
        </authorList>
    </citation>
    <scope>NUCLEOTIDE SEQUENCE [LARGE SCALE GENOMIC DNA]</scope>
    <source>
        <strain evidence="4 5">GB2-A5</strain>
    </source>
</reference>
<dbReference type="EMBL" id="JAMPKK010000022">
    <property type="protein sequence ID" value="MEP0865200.1"/>
    <property type="molecule type" value="Genomic_DNA"/>
</dbReference>
<dbReference type="Pfam" id="PF13083">
    <property type="entry name" value="KH_KhpA-B"/>
    <property type="match status" value="1"/>
</dbReference>
<evidence type="ECO:0000256" key="2">
    <source>
        <dbReference type="ARBA" id="ARBA00022884"/>
    </source>
</evidence>
<evidence type="ECO:0000256" key="1">
    <source>
        <dbReference type="ARBA" id="ARBA00022490"/>
    </source>
</evidence>
<keyword evidence="1" id="KW-0963">Cytoplasm</keyword>
<sequence length="151" mass="16191">MSLNNPVQEPPHENGLGKPTPTIKPVGTSPRGGVQPDYAALVNFLVQAFLESPKSLSVDCEMSQGNTRAWLRVAFEGEDKGRVFGRGGRNIQAIRTVIEAAALAAGQSVHLDIYGSPARSLETPPENREGPKKDPPRRPSAPIPSSKSRTN</sequence>
<protein>
    <submittedName>
        <fullName evidence="4">KH domain-containing protein</fullName>
    </submittedName>
</protein>
<proteinExistence type="predicted"/>
<dbReference type="Proteomes" id="UP001442494">
    <property type="component" value="Unassembled WGS sequence"/>
</dbReference>
<dbReference type="RefSeq" id="WP_190419213.1">
    <property type="nucleotide sequence ID" value="NZ_JAMPKK010000022.1"/>
</dbReference>
<dbReference type="InterPro" id="IPR020627">
    <property type="entry name" value="KhpA"/>
</dbReference>
<evidence type="ECO:0000256" key="3">
    <source>
        <dbReference type="SAM" id="MobiDB-lite"/>
    </source>
</evidence>
<dbReference type="PANTHER" id="PTHR34654:SF1">
    <property type="entry name" value="RNA-BINDING PROTEIN KHPA"/>
    <property type="match status" value="1"/>
</dbReference>
<accession>A0ABV0JP72</accession>
<feature type="compositionally biased region" description="Basic and acidic residues" evidence="3">
    <location>
        <begin position="125"/>
        <end position="137"/>
    </location>
</feature>
<keyword evidence="5" id="KW-1185">Reference proteome</keyword>
<dbReference type="PANTHER" id="PTHR34654">
    <property type="entry name" value="UPF0109 PROTEIN SCO5592"/>
    <property type="match status" value="1"/>
</dbReference>
<evidence type="ECO:0000313" key="5">
    <source>
        <dbReference type="Proteomes" id="UP001442494"/>
    </source>
</evidence>